<comment type="caution">
    <text evidence="2">The sequence shown here is derived from an EMBL/GenBank/DDBJ whole genome shotgun (WGS) entry which is preliminary data.</text>
</comment>
<evidence type="ECO:0000256" key="1">
    <source>
        <dbReference type="SAM" id="Phobius"/>
    </source>
</evidence>
<protein>
    <submittedName>
        <fullName evidence="2">DUF2752 domain-containing protein</fullName>
    </submittedName>
</protein>
<feature type="transmembrane region" description="Helical" evidence="1">
    <location>
        <begin position="92"/>
        <end position="111"/>
    </location>
</feature>
<feature type="transmembrane region" description="Helical" evidence="1">
    <location>
        <begin position="123"/>
        <end position="141"/>
    </location>
</feature>
<keyword evidence="3" id="KW-1185">Reference proteome</keyword>
<feature type="transmembrane region" description="Helical" evidence="1">
    <location>
        <begin position="21"/>
        <end position="43"/>
    </location>
</feature>
<organism evidence="2 3">
    <name type="scientific">Streptomyces polyrhachis</name>
    <dbReference type="NCBI Taxonomy" id="1282885"/>
    <lineage>
        <taxon>Bacteria</taxon>
        <taxon>Bacillati</taxon>
        <taxon>Actinomycetota</taxon>
        <taxon>Actinomycetes</taxon>
        <taxon>Kitasatosporales</taxon>
        <taxon>Streptomycetaceae</taxon>
        <taxon>Streptomyces</taxon>
    </lineage>
</organism>
<keyword evidence="1" id="KW-0472">Membrane</keyword>
<dbReference type="Proteomes" id="UP001596413">
    <property type="component" value="Unassembled WGS sequence"/>
</dbReference>
<keyword evidence="1" id="KW-1133">Transmembrane helix</keyword>
<sequence>MSSGAEYSGAESSAPARRRPVLPPSVAPLAVLALGAAGAVYLWHTNPHESGHWLPRCPFNWATGLLCPACGVTRLCYDLLHGDVAAAYADNALMLLAGVPFVLWAYGRWLIAALRGRRWRLTLSPRASAAVLGVAVVWTVLRNTVW</sequence>
<dbReference type="RefSeq" id="WP_386413422.1">
    <property type="nucleotide sequence ID" value="NZ_JBHSZO010000009.1"/>
</dbReference>
<name>A0ABW2GFE7_9ACTN</name>
<dbReference type="Pfam" id="PF10825">
    <property type="entry name" value="DUF2752"/>
    <property type="match status" value="1"/>
</dbReference>
<proteinExistence type="predicted"/>
<evidence type="ECO:0000313" key="3">
    <source>
        <dbReference type="Proteomes" id="UP001596413"/>
    </source>
</evidence>
<evidence type="ECO:0000313" key="2">
    <source>
        <dbReference type="EMBL" id="MFC7218136.1"/>
    </source>
</evidence>
<gene>
    <name evidence="2" type="ORF">ACFQLX_08130</name>
</gene>
<dbReference type="EMBL" id="JBHSZO010000009">
    <property type="protein sequence ID" value="MFC7218136.1"/>
    <property type="molecule type" value="Genomic_DNA"/>
</dbReference>
<keyword evidence="1" id="KW-0812">Transmembrane</keyword>
<dbReference type="InterPro" id="IPR021215">
    <property type="entry name" value="DUF2752"/>
</dbReference>
<accession>A0ABW2GFE7</accession>
<reference evidence="3" key="1">
    <citation type="journal article" date="2019" name="Int. J. Syst. Evol. Microbiol.">
        <title>The Global Catalogue of Microorganisms (GCM) 10K type strain sequencing project: providing services to taxonomists for standard genome sequencing and annotation.</title>
        <authorList>
            <consortium name="The Broad Institute Genomics Platform"/>
            <consortium name="The Broad Institute Genome Sequencing Center for Infectious Disease"/>
            <person name="Wu L."/>
            <person name="Ma J."/>
        </authorList>
    </citation>
    <scope>NUCLEOTIDE SEQUENCE [LARGE SCALE GENOMIC DNA]</scope>
    <source>
        <strain evidence="3">CGMCC 1.13681</strain>
    </source>
</reference>